<feature type="coiled-coil region" evidence="1">
    <location>
        <begin position="11"/>
        <end position="74"/>
    </location>
</feature>
<keyword evidence="3" id="KW-1185">Reference proteome</keyword>
<dbReference type="AlphaFoldDB" id="A0A1H1I019"/>
<keyword evidence="1" id="KW-0175">Coiled coil</keyword>
<dbReference type="RefSeq" id="WP_093262438.1">
    <property type="nucleotide sequence ID" value="NZ_FNKK01000002.1"/>
</dbReference>
<gene>
    <name evidence="2" type="ORF">SAMN04489764_4987</name>
</gene>
<reference evidence="2 3" key="1">
    <citation type="submission" date="2016-10" db="EMBL/GenBank/DDBJ databases">
        <authorList>
            <person name="de Groot N.N."/>
        </authorList>
    </citation>
    <scope>NUCLEOTIDE SEQUENCE [LARGE SCALE GENOMIC DNA]</scope>
    <source>
        <strain evidence="2 3">DSM 43794</strain>
    </source>
</reference>
<evidence type="ECO:0000313" key="3">
    <source>
        <dbReference type="Proteomes" id="UP000217103"/>
    </source>
</evidence>
<proteinExistence type="predicted"/>
<protein>
    <recommendedName>
        <fullName evidence="4">WXG100 family type VII secretion target</fullName>
    </recommendedName>
</protein>
<organism evidence="2 3">
    <name type="scientific">Thermostaphylospora chromogena</name>
    <dbReference type="NCBI Taxonomy" id="35622"/>
    <lineage>
        <taxon>Bacteria</taxon>
        <taxon>Bacillati</taxon>
        <taxon>Actinomycetota</taxon>
        <taxon>Actinomycetes</taxon>
        <taxon>Streptosporangiales</taxon>
        <taxon>Thermomonosporaceae</taxon>
        <taxon>Thermostaphylospora</taxon>
    </lineage>
</organism>
<dbReference type="Proteomes" id="UP000217103">
    <property type="component" value="Unassembled WGS sequence"/>
</dbReference>
<evidence type="ECO:0000313" key="2">
    <source>
        <dbReference type="EMBL" id="SDR30698.1"/>
    </source>
</evidence>
<dbReference type="OrthoDB" id="3542301at2"/>
<evidence type="ECO:0008006" key="4">
    <source>
        <dbReference type="Google" id="ProtNLM"/>
    </source>
</evidence>
<evidence type="ECO:0000256" key="1">
    <source>
        <dbReference type="SAM" id="Coils"/>
    </source>
</evidence>
<accession>A0A1H1I019</accession>
<sequence length="102" mass="11770">MDDQLVPNPRHARLKNLLAEAEDRAHEVRTAYRDALTAMRSQTVWTGPTAEKWADELEEQHRRLVRLAQRVVDAIEVELHRHPAMVTRSEADAARRELAGRI</sequence>
<dbReference type="EMBL" id="FNKK01000002">
    <property type="protein sequence ID" value="SDR30698.1"/>
    <property type="molecule type" value="Genomic_DNA"/>
</dbReference>
<name>A0A1H1I019_9ACTN</name>